<keyword evidence="4" id="KW-0663">Pyridoxal phosphate</keyword>
<evidence type="ECO:0000313" key="12">
    <source>
        <dbReference type="EnsemblPlants" id="OBART10G03430.1"/>
    </source>
</evidence>
<dbReference type="HOGENOM" id="CLU_128993_0_0_1"/>
<dbReference type="eggNOG" id="KOG1606">
    <property type="taxonomic scope" value="Eukaryota"/>
</dbReference>
<keyword evidence="13" id="KW-1185">Reference proteome</keyword>
<feature type="region of interest" description="Disordered" evidence="10">
    <location>
        <begin position="79"/>
        <end position="101"/>
    </location>
</feature>
<evidence type="ECO:0000256" key="7">
    <source>
        <dbReference type="ARBA" id="ARBA00037142"/>
    </source>
</evidence>
<dbReference type="SUPFAM" id="SSF51366">
    <property type="entry name" value="Ribulose-phoshate binding barrel"/>
    <property type="match status" value="1"/>
</dbReference>
<feature type="region of interest" description="Disordered" evidence="10">
    <location>
        <begin position="22"/>
        <end position="56"/>
    </location>
</feature>
<evidence type="ECO:0000313" key="13">
    <source>
        <dbReference type="Proteomes" id="UP000026960"/>
    </source>
</evidence>
<feature type="domain" description="PdxS/SNZ N-terminal" evidence="11">
    <location>
        <begin position="118"/>
        <end position="152"/>
    </location>
</feature>
<dbReference type="EC" id="4.3.3.6" evidence="3"/>
<sequence>MSSLCQPPPCRTILVVNRAAQAAPITSPQARSTGWASSNGGERRHTRAGTPRRGGWHGTCAVMALERILADIRAQAASPTCPTRCSSTTSSASSPSQSWPRPALSTLWRPGSWRPSARHNFRVLFVCGCRDLGEALRRIREGAAIIRTKGEAPLTWPTQGRKGCGDGEKRDERAHMRVQVYFRTFT</sequence>
<dbReference type="AlphaFoldDB" id="A0A0D3HBI0"/>
<dbReference type="GO" id="GO:0006520">
    <property type="term" value="P:amino acid metabolic process"/>
    <property type="evidence" value="ECO:0007669"/>
    <property type="project" value="TreeGrafter"/>
</dbReference>
<evidence type="ECO:0000256" key="6">
    <source>
        <dbReference type="ARBA" id="ARBA00023270"/>
    </source>
</evidence>
<accession>A0A0D3HBI0</accession>
<reference evidence="12" key="1">
    <citation type="journal article" date="2009" name="Rice">
        <title>De Novo Next Generation Sequencing of Plant Genomes.</title>
        <authorList>
            <person name="Rounsley S."/>
            <person name="Marri P.R."/>
            <person name="Yu Y."/>
            <person name="He R."/>
            <person name="Sisneros N."/>
            <person name="Goicoechea J.L."/>
            <person name="Lee S.J."/>
            <person name="Angelova A."/>
            <person name="Kudrna D."/>
            <person name="Luo M."/>
            <person name="Affourtit J."/>
            <person name="Desany B."/>
            <person name="Knight J."/>
            <person name="Niazi F."/>
            <person name="Egholm M."/>
            <person name="Wing R.A."/>
        </authorList>
    </citation>
    <scope>NUCLEOTIDE SEQUENCE [LARGE SCALE GENOMIC DNA]</scope>
    <source>
        <strain evidence="12">cv. IRGC 105608</strain>
    </source>
</reference>
<feature type="compositionally biased region" description="Polar residues" evidence="10">
    <location>
        <begin position="24"/>
        <end position="40"/>
    </location>
</feature>
<dbReference type="GO" id="GO:0008615">
    <property type="term" value="P:pyridoxine biosynthetic process"/>
    <property type="evidence" value="ECO:0007669"/>
    <property type="project" value="TreeGrafter"/>
</dbReference>
<evidence type="ECO:0000259" key="11">
    <source>
        <dbReference type="Pfam" id="PF01680"/>
    </source>
</evidence>
<dbReference type="InterPro" id="IPR033755">
    <property type="entry name" value="PdxS/SNZ_N"/>
</dbReference>
<dbReference type="STRING" id="65489.A0A0D3HBI0"/>
<comment type="catalytic activity">
    <reaction evidence="8">
        <text>aldehydo-D-ribose 5-phosphate + D-glyceraldehyde 3-phosphate + L-glutamine = pyridoxal 5'-phosphate + L-glutamate + phosphate + 3 H2O + H(+)</text>
        <dbReference type="Rhea" id="RHEA:31507"/>
        <dbReference type="ChEBI" id="CHEBI:15377"/>
        <dbReference type="ChEBI" id="CHEBI:15378"/>
        <dbReference type="ChEBI" id="CHEBI:29985"/>
        <dbReference type="ChEBI" id="CHEBI:43474"/>
        <dbReference type="ChEBI" id="CHEBI:58273"/>
        <dbReference type="ChEBI" id="CHEBI:58359"/>
        <dbReference type="ChEBI" id="CHEBI:59776"/>
        <dbReference type="ChEBI" id="CHEBI:597326"/>
        <dbReference type="EC" id="4.3.3.6"/>
    </reaction>
</comment>
<keyword evidence="6" id="KW-0704">Schiff base</keyword>
<dbReference type="GO" id="GO:0036381">
    <property type="term" value="F:pyridoxal 5'-phosphate synthase (glutamine hydrolysing) activity"/>
    <property type="evidence" value="ECO:0007669"/>
    <property type="project" value="UniProtKB-EC"/>
</dbReference>
<dbReference type="InterPro" id="IPR013785">
    <property type="entry name" value="Aldolase_TIM"/>
</dbReference>
<dbReference type="Pfam" id="PF01680">
    <property type="entry name" value="SOR_SNZ"/>
    <property type="match status" value="1"/>
</dbReference>
<dbReference type="Proteomes" id="UP000026960">
    <property type="component" value="Chromosome 10"/>
</dbReference>
<dbReference type="PANTHER" id="PTHR31829">
    <property type="entry name" value="PYRIDOXAL 5'-PHOSPHATE SYNTHASE SUBUNIT SNZ1-RELATED"/>
    <property type="match status" value="1"/>
</dbReference>
<dbReference type="PaxDb" id="65489-OBART10G03430.1"/>
<dbReference type="InterPro" id="IPR001852">
    <property type="entry name" value="PdxS/SNZ"/>
</dbReference>
<dbReference type="Gene3D" id="3.20.20.70">
    <property type="entry name" value="Aldolase class I"/>
    <property type="match status" value="1"/>
</dbReference>
<dbReference type="PANTHER" id="PTHR31829:SF0">
    <property type="entry name" value="PYRIDOXAL 5'-PHOSPHATE SYNTHASE SUBUNIT SNZ1-RELATED"/>
    <property type="match status" value="1"/>
</dbReference>
<reference evidence="12" key="2">
    <citation type="submission" date="2015-03" db="UniProtKB">
        <authorList>
            <consortium name="EnsemblPlants"/>
        </authorList>
    </citation>
    <scope>IDENTIFICATION</scope>
</reference>
<evidence type="ECO:0000256" key="2">
    <source>
        <dbReference type="ARBA" id="ARBA00007281"/>
    </source>
</evidence>
<dbReference type="PROSITE" id="PS51129">
    <property type="entry name" value="PDXS_SNZ_2"/>
    <property type="match status" value="1"/>
</dbReference>
<evidence type="ECO:0000256" key="1">
    <source>
        <dbReference type="ARBA" id="ARBA00004737"/>
    </source>
</evidence>
<evidence type="ECO:0000256" key="4">
    <source>
        <dbReference type="ARBA" id="ARBA00022898"/>
    </source>
</evidence>
<name>A0A0D3HBI0_9ORYZ</name>
<dbReference type="EnsemblPlants" id="OBART10G03430.1">
    <property type="protein sequence ID" value="OBART10G03430.1"/>
    <property type="gene ID" value="OBART10G03430"/>
</dbReference>
<organism evidence="12">
    <name type="scientific">Oryza barthii</name>
    <dbReference type="NCBI Taxonomy" id="65489"/>
    <lineage>
        <taxon>Eukaryota</taxon>
        <taxon>Viridiplantae</taxon>
        <taxon>Streptophyta</taxon>
        <taxon>Embryophyta</taxon>
        <taxon>Tracheophyta</taxon>
        <taxon>Spermatophyta</taxon>
        <taxon>Magnoliopsida</taxon>
        <taxon>Liliopsida</taxon>
        <taxon>Poales</taxon>
        <taxon>Poaceae</taxon>
        <taxon>BOP clade</taxon>
        <taxon>Oryzoideae</taxon>
        <taxon>Oryzeae</taxon>
        <taxon>Oryzinae</taxon>
        <taxon>Oryza</taxon>
    </lineage>
</organism>
<evidence type="ECO:0000256" key="5">
    <source>
        <dbReference type="ARBA" id="ARBA00023239"/>
    </source>
</evidence>
<evidence type="ECO:0000256" key="9">
    <source>
        <dbReference type="PROSITE-ProRule" id="PRU00481"/>
    </source>
</evidence>
<proteinExistence type="inferred from homology"/>
<comment type="similarity">
    <text evidence="2 9">Belongs to the PdxS/SNZ family.</text>
</comment>
<keyword evidence="5" id="KW-0456">Lyase</keyword>
<evidence type="ECO:0000256" key="10">
    <source>
        <dbReference type="SAM" id="MobiDB-lite"/>
    </source>
</evidence>
<comment type="pathway">
    <text evidence="1">Cofactor biosynthesis; pyridoxal 5'-phosphate biosynthesis.</text>
</comment>
<dbReference type="GO" id="GO:0042823">
    <property type="term" value="P:pyridoxal phosphate biosynthetic process"/>
    <property type="evidence" value="ECO:0007669"/>
    <property type="project" value="InterPro"/>
</dbReference>
<dbReference type="Gramene" id="OBART10G03430.1">
    <property type="protein sequence ID" value="OBART10G03430.1"/>
    <property type="gene ID" value="OBART10G03430"/>
</dbReference>
<evidence type="ECO:0000256" key="8">
    <source>
        <dbReference type="ARBA" id="ARBA00047992"/>
    </source>
</evidence>
<dbReference type="InterPro" id="IPR011060">
    <property type="entry name" value="RibuloseP-bd_barrel"/>
</dbReference>
<comment type="function">
    <text evidence="7">Catalyzes the formation of pyridoxal 5'-phosphate from ribose 5-phosphate (RBP), glyceraldehyde 3-phosphate (G3P) and ammonia. The ammonia is provided by PDX2. Can also use ribulose 5-phosphate and dihydroxyacetone phosphate as substrates, resulting from enzyme-catalyzed isomerization of RBP and G3P, respectively. Also plays an indirect role in resistance to singlet oxygen-generating photosensitizers.</text>
</comment>
<evidence type="ECO:0000256" key="3">
    <source>
        <dbReference type="ARBA" id="ARBA00012084"/>
    </source>
</evidence>
<protein>
    <recommendedName>
        <fullName evidence="3">pyridoxal 5'-phosphate synthase (glutamine hydrolyzing)</fullName>
        <ecNumber evidence="3">4.3.3.6</ecNumber>
    </recommendedName>
</protein>